<sequence>MDTLTRHLRQLLRSACILIALLSFSSCDSSEEEEEIWGNWIRQSEFSGVARSGAVSFTIGDKAYVGTGYDGRNRLQDFWQYDPTKSAWIRKAEFPGAARSAAVSFAANGKGYVGTGFDGVNYLRDFWEYDPATDTWTQIADFPGTARYGALALTIQDKGYIGAGYDGNYLKDFWQYDPASGQWTEKVGLGGAKRLNGFAFAQNGKGYVGGGRNNSLYETDLLEYDPVADSWKRLKSLTSDERDGETYPLSRASAITLEINNRAYLVTGTNGSLLSEVWEYDALSDLWTRKNDFDGGAREGAVGFVIDNRGYISTGNYSTYRFDDLWLFDPAASAD</sequence>
<dbReference type="Proteomes" id="UP000321926">
    <property type="component" value="Unassembled WGS sequence"/>
</dbReference>
<dbReference type="Gene3D" id="2.120.10.80">
    <property type="entry name" value="Kelch-type beta propeller"/>
    <property type="match status" value="2"/>
</dbReference>
<comment type="caution">
    <text evidence="3">The sequence shown here is derived from an EMBL/GenBank/DDBJ whole genome shotgun (WGS) entry which is preliminary data.</text>
</comment>
<dbReference type="Pfam" id="PF01344">
    <property type="entry name" value="Kelch_1"/>
    <property type="match status" value="3"/>
</dbReference>
<dbReference type="EMBL" id="VRTY01000042">
    <property type="protein sequence ID" value="TXK45707.1"/>
    <property type="molecule type" value="Genomic_DNA"/>
</dbReference>
<dbReference type="InterPro" id="IPR015915">
    <property type="entry name" value="Kelch-typ_b-propeller"/>
</dbReference>
<keyword evidence="2" id="KW-0677">Repeat</keyword>
<keyword evidence="1" id="KW-0880">Kelch repeat</keyword>
<dbReference type="PANTHER" id="PTHR45632:SF3">
    <property type="entry name" value="KELCH-LIKE PROTEIN 32"/>
    <property type="match status" value="1"/>
</dbReference>
<evidence type="ECO:0000313" key="3">
    <source>
        <dbReference type="EMBL" id="TXK45707.1"/>
    </source>
</evidence>
<dbReference type="RefSeq" id="WP_147922037.1">
    <property type="nucleotide sequence ID" value="NZ_VRTY01000042.1"/>
</dbReference>
<dbReference type="InterPro" id="IPR006652">
    <property type="entry name" value="Kelch_1"/>
</dbReference>
<evidence type="ECO:0000256" key="2">
    <source>
        <dbReference type="ARBA" id="ARBA00022737"/>
    </source>
</evidence>
<dbReference type="OrthoDB" id="103335at2"/>
<evidence type="ECO:0000256" key="1">
    <source>
        <dbReference type="ARBA" id="ARBA00022441"/>
    </source>
</evidence>
<organism evidence="3 4">
    <name type="scientific">Pontibacter qinzhouensis</name>
    <dbReference type="NCBI Taxonomy" id="2603253"/>
    <lineage>
        <taxon>Bacteria</taxon>
        <taxon>Pseudomonadati</taxon>
        <taxon>Bacteroidota</taxon>
        <taxon>Cytophagia</taxon>
        <taxon>Cytophagales</taxon>
        <taxon>Hymenobacteraceae</taxon>
        <taxon>Pontibacter</taxon>
    </lineage>
</organism>
<accession>A0A5C8KA53</accession>
<gene>
    <name evidence="3" type="ORF">FVR03_12220</name>
</gene>
<proteinExistence type="predicted"/>
<dbReference type="AlphaFoldDB" id="A0A5C8KA53"/>
<keyword evidence="4" id="KW-1185">Reference proteome</keyword>
<dbReference type="SMART" id="SM00612">
    <property type="entry name" value="Kelch"/>
    <property type="match status" value="4"/>
</dbReference>
<evidence type="ECO:0000313" key="4">
    <source>
        <dbReference type="Proteomes" id="UP000321926"/>
    </source>
</evidence>
<reference evidence="3 4" key="1">
    <citation type="submission" date="2019-08" db="EMBL/GenBank/DDBJ databases">
        <authorList>
            <person name="Shi S."/>
        </authorList>
    </citation>
    <scope>NUCLEOTIDE SEQUENCE [LARGE SCALE GENOMIC DNA]</scope>
    <source>
        <strain evidence="3 4">GY10130</strain>
    </source>
</reference>
<dbReference type="SUPFAM" id="SSF117281">
    <property type="entry name" value="Kelch motif"/>
    <property type="match status" value="2"/>
</dbReference>
<dbReference type="PROSITE" id="PS51257">
    <property type="entry name" value="PROKAR_LIPOPROTEIN"/>
    <property type="match status" value="1"/>
</dbReference>
<dbReference type="PANTHER" id="PTHR45632">
    <property type="entry name" value="LD33804P"/>
    <property type="match status" value="1"/>
</dbReference>
<name>A0A5C8KA53_9BACT</name>
<protein>
    <submittedName>
        <fullName evidence="3">Galactose oxidase</fullName>
    </submittedName>
</protein>